<protein>
    <submittedName>
        <fullName evidence="2">HAD-IIIC family phosphatase</fullName>
    </submittedName>
</protein>
<evidence type="ECO:0000313" key="2">
    <source>
        <dbReference type="EMBL" id="MCM6779030.1"/>
    </source>
</evidence>
<dbReference type="Gene3D" id="3.40.630.30">
    <property type="match status" value="1"/>
</dbReference>
<dbReference type="InterPro" id="IPR010037">
    <property type="entry name" value="FkbH_domain"/>
</dbReference>
<evidence type="ECO:0000313" key="3">
    <source>
        <dbReference type="Proteomes" id="UP001139157"/>
    </source>
</evidence>
<dbReference type="PROSITE" id="PS51186">
    <property type="entry name" value="GNAT"/>
    <property type="match status" value="1"/>
</dbReference>
<dbReference type="GO" id="GO:0016747">
    <property type="term" value="F:acyltransferase activity, transferring groups other than amino-acyl groups"/>
    <property type="evidence" value="ECO:0007669"/>
    <property type="project" value="InterPro"/>
</dbReference>
<dbReference type="InterPro" id="IPR000182">
    <property type="entry name" value="GNAT_dom"/>
</dbReference>
<dbReference type="InterPro" id="IPR010033">
    <property type="entry name" value="HAD_SF_ppase_IIIC"/>
</dbReference>
<reference evidence="2" key="1">
    <citation type="submission" date="2022-06" db="EMBL/GenBank/DDBJ databases">
        <title>Novel species in genus nocardia.</title>
        <authorList>
            <person name="Li F."/>
        </authorList>
    </citation>
    <scope>NUCLEOTIDE SEQUENCE</scope>
    <source>
        <strain evidence="2">CDC141</strain>
    </source>
</reference>
<dbReference type="Proteomes" id="UP001139157">
    <property type="component" value="Unassembled WGS sequence"/>
</dbReference>
<proteinExistence type="predicted"/>
<organism evidence="2 3">
    <name type="scientific">Nocardia pulmonis</name>
    <dbReference type="NCBI Taxonomy" id="2951408"/>
    <lineage>
        <taxon>Bacteria</taxon>
        <taxon>Bacillati</taxon>
        <taxon>Actinomycetota</taxon>
        <taxon>Actinomycetes</taxon>
        <taxon>Mycobacteriales</taxon>
        <taxon>Nocardiaceae</taxon>
        <taxon>Nocardia</taxon>
    </lineage>
</organism>
<dbReference type="InterPro" id="IPR023214">
    <property type="entry name" value="HAD_sf"/>
</dbReference>
<feature type="domain" description="N-acetyltransferase" evidence="1">
    <location>
        <begin position="183"/>
        <end position="329"/>
    </location>
</feature>
<dbReference type="Gene3D" id="3.40.50.1000">
    <property type="entry name" value="HAD superfamily/HAD-like"/>
    <property type="match status" value="1"/>
</dbReference>
<dbReference type="SUPFAM" id="SSF56784">
    <property type="entry name" value="HAD-like"/>
    <property type="match status" value="1"/>
</dbReference>
<gene>
    <name evidence="2" type="ORF">NDR86_36695</name>
</gene>
<dbReference type="InterPro" id="IPR036412">
    <property type="entry name" value="HAD-like_sf"/>
</dbReference>
<comment type="caution">
    <text evidence="2">The sequence shown here is derived from an EMBL/GenBank/DDBJ whole genome shotgun (WGS) entry which is preliminary data.</text>
</comment>
<dbReference type="SUPFAM" id="SSF55729">
    <property type="entry name" value="Acyl-CoA N-acyltransferases (Nat)"/>
    <property type="match status" value="1"/>
</dbReference>
<dbReference type="EMBL" id="JAMRXG010000034">
    <property type="protein sequence ID" value="MCM6779030.1"/>
    <property type="molecule type" value="Genomic_DNA"/>
</dbReference>
<dbReference type="NCBIfam" id="TIGR01686">
    <property type="entry name" value="FkbH"/>
    <property type="match status" value="1"/>
</dbReference>
<name>A0A9X2EEU3_9NOCA</name>
<accession>A0A9X2EEU3</accession>
<keyword evidence="3" id="KW-1185">Reference proteome</keyword>
<dbReference type="NCBIfam" id="TIGR01681">
    <property type="entry name" value="HAD-SF-IIIC"/>
    <property type="match status" value="1"/>
</dbReference>
<sequence>MTADITPVKCLVWDLDNTLWRGTLLEGDRVEPFEQIRHIVETLDRRGILQSIASKNDHEPAWAQLEQLGLAEYFVLPRIGWQPKSQSVREIADGLNFAHSAMAFVDDQPAERAEVRYHLPEVRCYTADQVAGLLALSEFSPATDTIDSRRRRQMYQAGFRRDAARQEHTGPDHEFLRSLDIEMRISRATEVDLSRVEELTVRTTQMNTTGVYYPQETLRALLDDPRHEVLVAAVSDRFGPYGAVGVVLLEKLPTVWHLKLLATSCRVLSLGAGSTILDWLCTAAARSGVHLIADFRATERNRMMEVAYRFAGFTDEACECRARLRTDADSGARLHLVPSEHEPSATVRLSAPDLGSTVSA</sequence>
<dbReference type="RefSeq" id="WP_251918851.1">
    <property type="nucleotide sequence ID" value="NZ_JAMRXG010000034.1"/>
</dbReference>
<dbReference type="InterPro" id="IPR016181">
    <property type="entry name" value="Acyl_CoA_acyltransferase"/>
</dbReference>
<dbReference type="AlphaFoldDB" id="A0A9X2EEU3"/>
<evidence type="ECO:0000259" key="1">
    <source>
        <dbReference type="PROSITE" id="PS51186"/>
    </source>
</evidence>